<name>A0A843UC28_COLES</name>
<proteinExistence type="predicted"/>
<comment type="caution">
    <text evidence="2">The sequence shown here is derived from an EMBL/GenBank/DDBJ whole genome shotgun (WGS) entry which is preliminary data.</text>
</comment>
<keyword evidence="1" id="KW-1133">Transmembrane helix</keyword>
<dbReference type="Proteomes" id="UP000652761">
    <property type="component" value="Unassembled WGS sequence"/>
</dbReference>
<protein>
    <submittedName>
        <fullName evidence="2">Uncharacterized protein</fullName>
    </submittedName>
</protein>
<evidence type="ECO:0000313" key="3">
    <source>
        <dbReference type="Proteomes" id="UP000652761"/>
    </source>
</evidence>
<accession>A0A843UC28</accession>
<evidence type="ECO:0000313" key="2">
    <source>
        <dbReference type="EMBL" id="MQL79424.1"/>
    </source>
</evidence>
<keyword evidence="1" id="KW-0812">Transmembrane</keyword>
<dbReference type="AlphaFoldDB" id="A0A843UC28"/>
<keyword evidence="3" id="KW-1185">Reference proteome</keyword>
<reference evidence="2" key="1">
    <citation type="submission" date="2017-07" db="EMBL/GenBank/DDBJ databases">
        <title>Taro Niue Genome Assembly and Annotation.</title>
        <authorList>
            <person name="Atibalentja N."/>
            <person name="Keating K."/>
            <person name="Fields C.J."/>
        </authorList>
    </citation>
    <scope>NUCLEOTIDE SEQUENCE</scope>
    <source>
        <strain evidence="2">Niue_2</strain>
        <tissue evidence="2">Leaf</tissue>
    </source>
</reference>
<evidence type="ECO:0000256" key="1">
    <source>
        <dbReference type="SAM" id="Phobius"/>
    </source>
</evidence>
<keyword evidence="1" id="KW-0472">Membrane</keyword>
<organism evidence="2 3">
    <name type="scientific">Colocasia esculenta</name>
    <name type="common">Wild taro</name>
    <name type="synonym">Arum esculentum</name>
    <dbReference type="NCBI Taxonomy" id="4460"/>
    <lineage>
        <taxon>Eukaryota</taxon>
        <taxon>Viridiplantae</taxon>
        <taxon>Streptophyta</taxon>
        <taxon>Embryophyta</taxon>
        <taxon>Tracheophyta</taxon>
        <taxon>Spermatophyta</taxon>
        <taxon>Magnoliopsida</taxon>
        <taxon>Liliopsida</taxon>
        <taxon>Araceae</taxon>
        <taxon>Aroideae</taxon>
        <taxon>Colocasieae</taxon>
        <taxon>Colocasia</taxon>
    </lineage>
</organism>
<feature type="transmembrane region" description="Helical" evidence="1">
    <location>
        <begin position="83"/>
        <end position="102"/>
    </location>
</feature>
<feature type="transmembrane region" description="Helical" evidence="1">
    <location>
        <begin position="108"/>
        <end position="133"/>
    </location>
</feature>
<feature type="transmembrane region" description="Helical" evidence="1">
    <location>
        <begin position="21"/>
        <end position="43"/>
    </location>
</feature>
<dbReference type="EMBL" id="NMUH01000454">
    <property type="protein sequence ID" value="MQL79424.1"/>
    <property type="molecule type" value="Genomic_DNA"/>
</dbReference>
<sequence length="184" mass="18902">MSRCPCGGHDEQSYGVSDRVYFLYRASCSFTSALLLVAAGRTLDGGDGAVGVVPVASSGSPISVYVTLGIPEGAPTAVAQAQLPLMTVLAALASVVLPQLLLKTALALAAALSAIAALLAAAQAAIQATVLAAEQIRHEMGQVRALAEMDLALLECHVALFLAVDPVGLEQGLQLFLLWLLHAE</sequence>
<gene>
    <name evidence="2" type="ORF">Taro_011864</name>
</gene>